<dbReference type="PANTHER" id="PTHR30055">
    <property type="entry name" value="HTH-TYPE TRANSCRIPTIONAL REGULATOR RUTR"/>
    <property type="match status" value="1"/>
</dbReference>
<dbReference type="GO" id="GO:0045892">
    <property type="term" value="P:negative regulation of DNA-templated transcription"/>
    <property type="evidence" value="ECO:0007669"/>
    <property type="project" value="InterPro"/>
</dbReference>
<accession>A0A7W7QFU8</accession>
<dbReference type="RefSeq" id="WP_221465105.1">
    <property type="nucleotide sequence ID" value="NZ_JACHJQ010000017.1"/>
</dbReference>
<gene>
    <name evidence="6" type="ORF">FHR82_009131</name>
</gene>
<dbReference type="InterPro" id="IPR050109">
    <property type="entry name" value="HTH-type_TetR-like_transc_reg"/>
</dbReference>
<dbReference type="InterPro" id="IPR009057">
    <property type="entry name" value="Homeodomain-like_sf"/>
</dbReference>
<dbReference type="InterPro" id="IPR001647">
    <property type="entry name" value="HTH_TetR"/>
</dbReference>
<dbReference type="Proteomes" id="UP000520767">
    <property type="component" value="Unassembled WGS sequence"/>
</dbReference>
<dbReference type="GO" id="GO:0000976">
    <property type="term" value="F:transcription cis-regulatory region binding"/>
    <property type="evidence" value="ECO:0007669"/>
    <property type="project" value="TreeGrafter"/>
</dbReference>
<keyword evidence="3" id="KW-0804">Transcription</keyword>
<dbReference type="InterPro" id="IPR036271">
    <property type="entry name" value="Tet_transcr_reg_TetR-rel_C_sf"/>
</dbReference>
<dbReference type="PANTHER" id="PTHR30055:SF151">
    <property type="entry name" value="TRANSCRIPTIONAL REGULATORY PROTEIN"/>
    <property type="match status" value="1"/>
</dbReference>
<keyword evidence="1" id="KW-0805">Transcription regulation</keyword>
<evidence type="ECO:0000313" key="7">
    <source>
        <dbReference type="Proteomes" id="UP000520767"/>
    </source>
</evidence>
<evidence type="ECO:0000256" key="3">
    <source>
        <dbReference type="ARBA" id="ARBA00023163"/>
    </source>
</evidence>
<dbReference type="SUPFAM" id="SSF46689">
    <property type="entry name" value="Homeodomain-like"/>
    <property type="match status" value="1"/>
</dbReference>
<evidence type="ECO:0000256" key="4">
    <source>
        <dbReference type="PROSITE-ProRule" id="PRU00335"/>
    </source>
</evidence>
<feature type="DNA-binding region" description="H-T-H motif" evidence="4">
    <location>
        <begin position="37"/>
        <end position="56"/>
    </location>
</feature>
<dbReference type="InterPro" id="IPR004111">
    <property type="entry name" value="Repressor_TetR_C"/>
</dbReference>
<name>A0A7W7QFU8_9PSEU</name>
<dbReference type="PRINTS" id="PR00455">
    <property type="entry name" value="HTHTETR"/>
</dbReference>
<protein>
    <submittedName>
        <fullName evidence="6">AcrR family transcriptional regulator</fullName>
    </submittedName>
</protein>
<reference evidence="6 7" key="1">
    <citation type="submission" date="2020-08" db="EMBL/GenBank/DDBJ databases">
        <title>Genomic Encyclopedia of Type Strains, Phase III (KMG-III): the genomes of soil and plant-associated and newly described type strains.</title>
        <authorList>
            <person name="Whitman W."/>
        </authorList>
    </citation>
    <scope>NUCLEOTIDE SEQUENCE [LARGE SCALE GENOMIC DNA]</scope>
    <source>
        <strain evidence="6 7">CECT 8960</strain>
    </source>
</reference>
<feature type="domain" description="HTH tetR-type" evidence="5">
    <location>
        <begin position="14"/>
        <end position="74"/>
    </location>
</feature>
<proteinExistence type="predicted"/>
<evidence type="ECO:0000256" key="2">
    <source>
        <dbReference type="ARBA" id="ARBA00023125"/>
    </source>
</evidence>
<dbReference type="Gene3D" id="1.10.10.60">
    <property type="entry name" value="Homeodomain-like"/>
    <property type="match status" value="1"/>
</dbReference>
<comment type="caution">
    <text evidence="6">The sequence shown here is derived from an EMBL/GenBank/DDBJ whole genome shotgun (WGS) entry which is preliminary data.</text>
</comment>
<dbReference type="Pfam" id="PF00440">
    <property type="entry name" value="TetR_N"/>
    <property type="match status" value="1"/>
</dbReference>
<dbReference type="SUPFAM" id="SSF48498">
    <property type="entry name" value="Tetracyclin repressor-like, C-terminal domain"/>
    <property type="match status" value="1"/>
</dbReference>
<dbReference type="EMBL" id="JACHJQ010000017">
    <property type="protein sequence ID" value="MBB4912857.1"/>
    <property type="molecule type" value="Genomic_DNA"/>
</dbReference>
<evidence type="ECO:0000313" key="6">
    <source>
        <dbReference type="EMBL" id="MBB4912857.1"/>
    </source>
</evidence>
<keyword evidence="7" id="KW-1185">Reference proteome</keyword>
<keyword evidence="2 4" id="KW-0238">DNA-binding</keyword>
<dbReference type="PROSITE" id="PS50977">
    <property type="entry name" value="HTH_TETR_2"/>
    <property type="match status" value="1"/>
</dbReference>
<dbReference type="AlphaFoldDB" id="A0A7W7QFU8"/>
<sequence>MTEAHPVRPGPRRTLSEQAILDAALALLAELGAERVTIRGIAARVGIAPNAVYTYFPDKAAVLRGLAEQLLGRVHDNQEGDSSSPWRDRVHALARDLRNELLAHPGSVYLLLGSSLDGRNAQAIGAALLTILTDAGLDRDAAADAAHLLNVYILGSVALETTDPATAAGQFQWGLDRLLDGLAAHAGTRRNHHGSA</sequence>
<organism evidence="6 7">
    <name type="scientific">Actinophytocola algeriensis</name>
    <dbReference type="NCBI Taxonomy" id="1768010"/>
    <lineage>
        <taxon>Bacteria</taxon>
        <taxon>Bacillati</taxon>
        <taxon>Actinomycetota</taxon>
        <taxon>Actinomycetes</taxon>
        <taxon>Pseudonocardiales</taxon>
        <taxon>Pseudonocardiaceae</taxon>
    </lineage>
</organism>
<evidence type="ECO:0000259" key="5">
    <source>
        <dbReference type="PROSITE" id="PS50977"/>
    </source>
</evidence>
<dbReference type="Pfam" id="PF02909">
    <property type="entry name" value="TetR_C_1"/>
    <property type="match status" value="1"/>
</dbReference>
<dbReference type="GO" id="GO:0003700">
    <property type="term" value="F:DNA-binding transcription factor activity"/>
    <property type="evidence" value="ECO:0007669"/>
    <property type="project" value="TreeGrafter"/>
</dbReference>
<dbReference type="Gene3D" id="1.10.357.10">
    <property type="entry name" value="Tetracycline Repressor, domain 2"/>
    <property type="match status" value="1"/>
</dbReference>
<evidence type="ECO:0000256" key="1">
    <source>
        <dbReference type="ARBA" id="ARBA00023015"/>
    </source>
</evidence>